<evidence type="ECO:0000313" key="10">
    <source>
        <dbReference type="EMBL" id="QLG89713.1"/>
    </source>
</evidence>
<dbReference type="Pfam" id="PF00069">
    <property type="entry name" value="Pkinase"/>
    <property type="match status" value="1"/>
</dbReference>
<dbReference type="Gene3D" id="1.10.510.10">
    <property type="entry name" value="Transferase(Phosphotransferase) domain 1"/>
    <property type="match status" value="1"/>
</dbReference>
<keyword evidence="4 7" id="KW-0547">Nucleotide-binding</keyword>
<accession>A0A7H9BM64</accession>
<keyword evidence="3" id="KW-0808">Transferase</keyword>
<feature type="domain" description="Protein kinase" evidence="9">
    <location>
        <begin position="9"/>
        <end position="270"/>
    </location>
</feature>
<dbReference type="GO" id="GO:0004674">
    <property type="term" value="F:protein serine/threonine kinase activity"/>
    <property type="evidence" value="ECO:0007669"/>
    <property type="project" value="UniProtKB-KW"/>
</dbReference>
<evidence type="ECO:0000256" key="5">
    <source>
        <dbReference type="ARBA" id="ARBA00022777"/>
    </source>
</evidence>
<evidence type="ECO:0000256" key="4">
    <source>
        <dbReference type="ARBA" id="ARBA00022741"/>
    </source>
</evidence>
<organism evidence="10 11">
    <name type="scientific">Chitinibacter bivalviorum</name>
    <dbReference type="NCBI Taxonomy" id="2739434"/>
    <lineage>
        <taxon>Bacteria</taxon>
        <taxon>Pseudomonadati</taxon>
        <taxon>Pseudomonadota</taxon>
        <taxon>Betaproteobacteria</taxon>
        <taxon>Neisseriales</taxon>
        <taxon>Chitinibacteraceae</taxon>
        <taxon>Chitinibacter</taxon>
    </lineage>
</organism>
<feature type="region of interest" description="Disordered" evidence="8">
    <location>
        <begin position="274"/>
        <end position="302"/>
    </location>
</feature>
<evidence type="ECO:0000256" key="3">
    <source>
        <dbReference type="ARBA" id="ARBA00022679"/>
    </source>
</evidence>
<evidence type="ECO:0000313" key="11">
    <source>
        <dbReference type="Proteomes" id="UP000509597"/>
    </source>
</evidence>
<reference evidence="10 11" key="1">
    <citation type="submission" date="2020-07" db="EMBL/GenBank/DDBJ databases">
        <title>Complete genome sequence of Chitinibacter sp. 2T18.</title>
        <authorList>
            <person name="Bae J.-W."/>
            <person name="Choi J.-W."/>
        </authorList>
    </citation>
    <scope>NUCLEOTIDE SEQUENCE [LARGE SCALE GENOMIC DNA]</scope>
    <source>
        <strain evidence="10 11">2T18</strain>
    </source>
</reference>
<dbReference type="GO" id="GO:0005524">
    <property type="term" value="F:ATP binding"/>
    <property type="evidence" value="ECO:0007669"/>
    <property type="project" value="UniProtKB-UniRule"/>
</dbReference>
<keyword evidence="2 10" id="KW-0723">Serine/threonine-protein kinase</keyword>
<dbReference type="InterPro" id="IPR008271">
    <property type="entry name" value="Ser/Thr_kinase_AS"/>
</dbReference>
<protein>
    <recommendedName>
        <fullName evidence="1">non-specific serine/threonine protein kinase</fullName>
        <ecNumber evidence="1">2.7.11.1</ecNumber>
    </recommendedName>
</protein>
<dbReference type="EC" id="2.7.11.1" evidence="1"/>
<evidence type="ECO:0000256" key="1">
    <source>
        <dbReference type="ARBA" id="ARBA00012513"/>
    </source>
</evidence>
<evidence type="ECO:0000256" key="7">
    <source>
        <dbReference type="PROSITE-ProRule" id="PRU10141"/>
    </source>
</evidence>
<keyword evidence="5 10" id="KW-0418">Kinase</keyword>
<dbReference type="PROSITE" id="PS00107">
    <property type="entry name" value="PROTEIN_KINASE_ATP"/>
    <property type="match status" value="1"/>
</dbReference>
<keyword evidence="11" id="KW-1185">Reference proteome</keyword>
<dbReference type="InterPro" id="IPR011009">
    <property type="entry name" value="Kinase-like_dom_sf"/>
</dbReference>
<feature type="region of interest" description="Disordered" evidence="8">
    <location>
        <begin position="461"/>
        <end position="499"/>
    </location>
</feature>
<dbReference type="Gene3D" id="3.30.200.20">
    <property type="entry name" value="Phosphorylase Kinase, domain 1"/>
    <property type="match status" value="1"/>
</dbReference>
<dbReference type="Proteomes" id="UP000509597">
    <property type="component" value="Chromosome"/>
</dbReference>
<dbReference type="FunFam" id="1.10.510.10:FF:000021">
    <property type="entry name" value="Serine/threonine protein kinase"/>
    <property type="match status" value="1"/>
</dbReference>
<evidence type="ECO:0000259" key="9">
    <source>
        <dbReference type="PROSITE" id="PS50011"/>
    </source>
</evidence>
<dbReference type="CDD" id="cd14014">
    <property type="entry name" value="STKc_PknB_like"/>
    <property type="match status" value="1"/>
</dbReference>
<dbReference type="KEGG" id="chiz:HQ393_16475"/>
<dbReference type="RefSeq" id="WP_179356695.1">
    <property type="nucleotide sequence ID" value="NZ_CP058627.1"/>
</dbReference>
<dbReference type="InterPro" id="IPR000719">
    <property type="entry name" value="Prot_kinase_dom"/>
</dbReference>
<dbReference type="SMART" id="SM00220">
    <property type="entry name" value="S_TKc"/>
    <property type="match status" value="1"/>
</dbReference>
<keyword evidence="6 7" id="KW-0067">ATP-binding</keyword>
<dbReference type="PANTHER" id="PTHR43289">
    <property type="entry name" value="MITOGEN-ACTIVATED PROTEIN KINASE KINASE KINASE 20-RELATED"/>
    <property type="match status" value="1"/>
</dbReference>
<dbReference type="PANTHER" id="PTHR43289:SF6">
    <property type="entry name" value="SERINE_THREONINE-PROTEIN KINASE NEKL-3"/>
    <property type="match status" value="1"/>
</dbReference>
<sequence length="549" mass="60704">MSEAKIAHYQLLSRLGQGAMGVVFRARDERLQRDVAIKLLQVSLDQGEAADYAARLLQEARSAARLNHPGIITVYDCGEWRGKPYLAMELVQGVTLKALLDKRGKLAVKDVIGLAKQMFSALAHAHVHDVVHRDIKPANLMLTQNGRLKITDFGIAQLPASDLTRTGTVLGSPRYMSPEQLGGQKIDGRADLYSVGVVLYQALTGQVPFDGEHTMSIIFNILHAEPTDPRQLTPETPAWLAAVILRCLAKSREQRFANAEQALLALHNAAEIQTDPVSPTQTKPDLDSAATQAERDKVAPDARQANSPLMRWLLQTLEMLHWLVLNLWSILLLCAKAIRPVVRTLGEQIRIWMPRLAAATWRGWCWAKPHLLRGGQKLGELGQLLWRQWLKWPRPAQWASGGLTILLMVAGAWSLRPAPMIEPSMEVGREEVVVIPENQVNQAEPVSDFVPVEPQVAKSEHVKAKADPHPREAIDPTVDNAQSAPDNTRTEPVVQTSKSEISDLGNAISRNLKATQKQLQGSVDGLMACIEGDAQCQKSNPPQQPQHRR</sequence>
<dbReference type="InterPro" id="IPR017441">
    <property type="entry name" value="Protein_kinase_ATP_BS"/>
</dbReference>
<name>A0A7H9BM64_9NEIS</name>
<dbReference type="PROSITE" id="PS50011">
    <property type="entry name" value="PROTEIN_KINASE_DOM"/>
    <property type="match status" value="1"/>
</dbReference>
<gene>
    <name evidence="10" type="ORF">HQ393_16475</name>
</gene>
<feature type="compositionally biased region" description="Basic and acidic residues" evidence="8">
    <location>
        <begin position="461"/>
        <end position="474"/>
    </location>
</feature>
<evidence type="ECO:0000256" key="2">
    <source>
        <dbReference type="ARBA" id="ARBA00022527"/>
    </source>
</evidence>
<proteinExistence type="predicted"/>
<dbReference type="EMBL" id="CP058627">
    <property type="protein sequence ID" value="QLG89713.1"/>
    <property type="molecule type" value="Genomic_DNA"/>
</dbReference>
<dbReference type="SUPFAM" id="SSF56112">
    <property type="entry name" value="Protein kinase-like (PK-like)"/>
    <property type="match status" value="1"/>
</dbReference>
<dbReference type="AlphaFoldDB" id="A0A7H9BM64"/>
<evidence type="ECO:0000256" key="8">
    <source>
        <dbReference type="SAM" id="MobiDB-lite"/>
    </source>
</evidence>
<evidence type="ECO:0000256" key="6">
    <source>
        <dbReference type="ARBA" id="ARBA00022840"/>
    </source>
</evidence>
<dbReference type="PROSITE" id="PS00108">
    <property type="entry name" value="PROTEIN_KINASE_ST"/>
    <property type="match status" value="1"/>
</dbReference>
<feature type="binding site" evidence="7">
    <location>
        <position position="38"/>
    </location>
    <ligand>
        <name>ATP</name>
        <dbReference type="ChEBI" id="CHEBI:30616"/>
    </ligand>
</feature>